<reference evidence="2 3" key="1">
    <citation type="submission" date="2020-08" db="EMBL/GenBank/DDBJ databases">
        <title>Description of novel Pseudomonas species.</title>
        <authorList>
            <person name="Duman M."/>
            <person name="Mulet M."/>
            <person name="Altun S."/>
            <person name="Saticioglu I.B."/>
            <person name="Lalucat J."/>
            <person name="Garcia-Valdes E."/>
        </authorList>
    </citation>
    <scope>NUCLEOTIDE SEQUENCE [LARGE SCALE GENOMIC DNA]</scope>
    <source>
        <strain evidence="2 3">P155</strain>
    </source>
</reference>
<comment type="caution">
    <text evidence="2">The sequence shown here is derived from an EMBL/GenBank/DDBJ whole genome shotgun (WGS) entry which is preliminary data.</text>
</comment>
<accession>A0ABS0BC68</accession>
<feature type="coiled-coil region" evidence="1">
    <location>
        <begin position="283"/>
        <end position="310"/>
    </location>
</feature>
<sequence>MSQDLNFSSFSTMISDLYGVKNSEKEFEEIYSYLCRNTSYLSRAILRGGDSKSFFIKSFSWLFAAANKLDINLEHAYRKKFPNVCPYCIVSPCQCAETHRAPVKHIPIDDVRVELNDKYYMDINRYPQITLDQAISRVSLIYPANKSIWKAFGSFYHFSRVFEELGEVHEAYSSYKKNGKKVNLEEELADVTAWMLSAWAIHQYPLSLSHAVKDYYVDNCPICKSSPCACDKYSDRAQMLSDAESLKEVKERVAELLGLDSAYKKEIQEVLSSFDSAISTASTVDAKQVINSTKQVLKDLEDELASNMNEGSEEIMTAIRDVYSSIDTKKYFWR</sequence>
<dbReference type="EMBL" id="JACOPX010000001">
    <property type="protein sequence ID" value="MBF6031979.1"/>
    <property type="molecule type" value="Genomic_DNA"/>
</dbReference>
<dbReference type="RefSeq" id="WP_194933211.1">
    <property type="nucleotide sequence ID" value="NZ_JACOPX010000001.1"/>
</dbReference>
<protein>
    <recommendedName>
        <fullName evidence="4">NTP pyrophosphohydrolase MazG putative catalytic core domain-containing protein</fullName>
    </recommendedName>
</protein>
<evidence type="ECO:0000313" key="3">
    <source>
        <dbReference type="Proteomes" id="UP000722111"/>
    </source>
</evidence>
<proteinExistence type="predicted"/>
<organism evidence="2 3">
    <name type="scientific">Pseudomonas neuropathica</name>
    <dbReference type="NCBI Taxonomy" id="2730425"/>
    <lineage>
        <taxon>Bacteria</taxon>
        <taxon>Pseudomonadati</taxon>
        <taxon>Pseudomonadota</taxon>
        <taxon>Gammaproteobacteria</taxon>
        <taxon>Pseudomonadales</taxon>
        <taxon>Pseudomonadaceae</taxon>
        <taxon>Pseudomonas</taxon>
    </lineage>
</organism>
<evidence type="ECO:0000256" key="1">
    <source>
        <dbReference type="SAM" id="Coils"/>
    </source>
</evidence>
<keyword evidence="3" id="KW-1185">Reference proteome</keyword>
<dbReference type="PANTHER" id="PTHR42702">
    <property type="entry name" value="NUCLEOTIDE PYROPHOSPHOHYDROLASE"/>
    <property type="match status" value="1"/>
</dbReference>
<gene>
    <name evidence="2" type="ORF">H8F23_01815</name>
</gene>
<dbReference type="Proteomes" id="UP000722111">
    <property type="component" value="Unassembled WGS sequence"/>
</dbReference>
<evidence type="ECO:0000313" key="2">
    <source>
        <dbReference type="EMBL" id="MBF6031979.1"/>
    </source>
</evidence>
<dbReference type="PANTHER" id="PTHR42702:SF1">
    <property type="entry name" value="REGULATORY PROTEIN FOR BETA-LACTAMASE"/>
    <property type="match status" value="1"/>
</dbReference>
<name>A0ABS0BC68_9PSED</name>
<evidence type="ECO:0008006" key="4">
    <source>
        <dbReference type="Google" id="ProtNLM"/>
    </source>
</evidence>
<dbReference type="Gene3D" id="1.10.287.1080">
    <property type="entry name" value="MazG-like"/>
    <property type="match status" value="1"/>
</dbReference>
<dbReference type="SUPFAM" id="SSF101386">
    <property type="entry name" value="all-alpha NTP pyrophosphatases"/>
    <property type="match status" value="1"/>
</dbReference>
<keyword evidence="1" id="KW-0175">Coiled coil</keyword>